<protein>
    <submittedName>
        <fullName evidence="2">Uncharacterized protein</fullName>
    </submittedName>
</protein>
<dbReference type="AlphaFoldDB" id="A0AAV1LHL7"/>
<evidence type="ECO:0000313" key="3">
    <source>
        <dbReference type="Proteomes" id="UP001314205"/>
    </source>
</evidence>
<name>A0AAV1LHL7_9NEOP</name>
<proteinExistence type="predicted"/>
<reference evidence="2 3" key="1">
    <citation type="submission" date="2023-11" db="EMBL/GenBank/DDBJ databases">
        <authorList>
            <person name="Hedman E."/>
            <person name="Englund M."/>
            <person name="Stromberg M."/>
            <person name="Nyberg Akerstrom W."/>
            <person name="Nylinder S."/>
            <person name="Jareborg N."/>
            <person name="Kallberg Y."/>
            <person name="Kronander E."/>
        </authorList>
    </citation>
    <scope>NUCLEOTIDE SEQUENCE [LARGE SCALE GENOMIC DNA]</scope>
</reference>
<feature type="signal peptide" evidence="1">
    <location>
        <begin position="1"/>
        <end position="16"/>
    </location>
</feature>
<evidence type="ECO:0000313" key="2">
    <source>
        <dbReference type="EMBL" id="CAK1593542.1"/>
    </source>
</evidence>
<comment type="caution">
    <text evidence="2">The sequence shown here is derived from an EMBL/GenBank/DDBJ whole genome shotgun (WGS) entry which is preliminary data.</text>
</comment>
<keyword evidence="3" id="KW-1185">Reference proteome</keyword>
<keyword evidence="1" id="KW-0732">Signal</keyword>
<gene>
    <name evidence="2" type="ORF">PARMNEM_LOCUS13306</name>
</gene>
<accession>A0AAV1LHL7</accession>
<evidence type="ECO:0000256" key="1">
    <source>
        <dbReference type="SAM" id="SignalP"/>
    </source>
</evidence>
<feature type="chain" id="PRO_5043505679" evidence="1">
    <location>
        <begin position="17"/>
        <end position="221"/>
    </location>
</feature>
<dbReference type="EMBL" id="CAVLGL010000088">
    <property type="protein sequence ID" value="CAK1593542.1"/>
    <property type="molecule type" value="Genomic_DNA"/>
</dbReference>
<sequence length="221" mass="22875">MKFIAAFAAILAVAAAAPVSWTLTEVSEALQNPNTHPALIPFLEQALNEMMDAIYAGYPADAVQVAVPVVSTWTLQELDAALQDPTTNPALVPYLEHALNELMEALMSGHEIVAVPVLVPADLAPVEAETPIVPAPVPAPILNPNPSPAPATSKPLVQIIINVNKPGQAPSPAIQAPEITPIPVSVVEHAEDNSVNPVDSMLPGGVAINPIIPGPVIGPMA</sequence>
<organism evidence="2 3">
    <name type="scientific">Parnassius mnemosyne</name>
    <name type="common">clouded apollo</name>
    <dbReference type="NCBI Taxonomy" id="213953"/>
    <lineage>
        <taxon>Eukaryota</taxon>
        <taxon>Metazoa</taxon>
        <taxon>Ecdysozoa</taxon>
        <taxon>Arthropoda</taxon>
        <taxon>Hexapoda</taxon>
        <taxon>Insecta</taxon>
        <taxon>Pterygota</taxon>
        <taxon>Neoptera</taxon>
        <taxon>Endopterygota</taxon>
        <taxon>Lepidoptera</taxon>
        <taxon>Glossata</taxon>
        <taxon>Ditrysia</taxon>
        <taxon>Papilionoidea</taxon>
        <taxon>Papilionidae</taxon>
        <taxon>Parnassiinae</taxon>
        <taxon>Parnassini</taxon>
        <taxon>Parnassius</taxon>
        <taxon>Driopa</taxon>
    </lineage>
</organism>
<dbReference type="Proteomes" id="UP001314205">
    <property type="component" value="Unassembled WGS sequence"/>
</dbReference>